<sequence length="285" mass="32216">MVEPSTRPVTQGIFSSVGPSTEYKYVAVRVSGLPEVCLAREVMESLQRVISPGAKLPITKRLKTVADFAEWYFQFTQWVYSLDACVDHFLGGLINRGKADETVKGYYVNCTDEELKQLTARIHCVLHHVITESVGGAALVDTDRNSDIPHIMQLIIRYGYSSPYAKNVAELRSYAKSSKGSHNYRRHKSIYGSTDWKLKTIAKCINPAKYTDLQLVELLKHIDESNIDAQHEAALASGIANNYFSMSCIHACMWQMIKYKLDIKKHDKNQSRKGRKSDQKKSCTT</sequence>
<name>A0A2P7YP20_9ASCO</name>
<dbReference type="Proteomes" id="UP000241107">
    <property type="component" value="Unassembled WGS sequence"/>
</dbReference>
<reference evidence="2 3" key="1">
    <citation type="submission" date="2018-03" db="EMBL/GenBank/DDBJ databases">
        <title>Candida pseudohaemulonii genome assembly and annotation.</title>
        <authorList>
            <person name="Munoz J.F."/>
            <person name="Gade L.G."/>
            <person name="Chow N.A."/>
            <person name="Litvintseva A.P."/>
            <person name="Loparev V.N."/>
            <person name="Cuomo C.A."/>
        </authorList>
    </citation>
    <scope>NUCLEOTIDE SEQUENCE [LARGE SCALE GENOMIC DNA]</scope>
    <source>
        <strain evidence="2 3">B12108</strain>
    </source>
</reference>
<dbReference type="VEuPathDB" id="FungiDB:C7M61_003423"/>
<feature type="region of interest" description="Disordered" evidence="1">
    <location>
        <begin position="266"/>
        <end position="285"/>
    </location>
</feature>
<organism evidence="2 3">
    <name type="scientific">Candidozyma pseudohaemuli</name>
    <dbReference type="NCBI Taxonomy" id="418784"/>
    <lineage>
        <taxon>Eukaryota</taxon>
        <taxon>Fungi</taxon>
        <taxon>Dikarya</taxon>
        <taxon>Ascomycota</taxon>
        <taxon>Saccharomycotina</taxon>
        <taxon>Pichiomycetes</taxon>
        <taxon>Metschnikowiaceae</taxon>
        <taxon>Candidozyma</taxon>
    </lineage>
</organism>
<dbReference type="EMBL" id="PYFQ01000008">
    <property type="protein sequence ID" value="PSK37715.1"/>
    <property type="molecule type" value="Genomic_DNA"/>
</dbReference>
<evidence type="ECO:0000256" key="1">
    <source>
        <dbReference type="SAM" id="MobiDB-lite"/>
    </source>
</evidence>
<dbReference type="AlphaFoldDB" id="A0A2P7YP20"/>
<keyword evidence="3" id="KW-1185">Reference proteome</keyword>
<evidence type="ECO:0000313" key="3">
    <source>
        <dbReference type="Proteomes" id="UP000241107"/>
    </source>
</evidence>
<evidence type="ECO:0000313" key="2">
    <source>
        <dbReference type="EMBL" id="PSK37715.1"/>
    </source>
</evidence>
<accession>A0A2P7YP20</accession>
<comment type="caution">
    <text evidence="2">The sequence shown here is derived from an EMBL/GenBank/DDBJ whole genome shotgun (WGS) entry which is preliminary data.</text>
</comment>
<gene>
    <name evidence="2" type="ORF">C7M61_003423</name>
</gene>
<proteinExistence type="predicted"/>
<dbReference type="RefSeq" id="XP_024713250.1">
    <property type="nucleotide sequence ID" value="XM_024858763.1"/>
</dbReference>
<dbReference type="GeneID" id="36566812"/>
<protein>
    <submittedName>
        <fullName evidence="2">Uncharacterized protein</fullName>
    </submittedName>
</protein>